<dbReference type="Proteomes" id="UP001286313">
    <property type="component" value="Unassembled WGS sequence"/>
</dbReference>
<name>A0AAE1EUH1_PETCI</name>
<evidence type="ECO:0000313" key="3">
    <source>
        <dbReference type="Proteomes" id="UP001286313"/>
    </source>
</evidence>
<dbReference type="EMBL" id="JAWQEG010004465">
    <property type="protein sequence ID" value="KAK3861560.1"/>
    <property type="molecule type" value="Genomic_DNA"/>
</dbReference>
<organism evidence="2 3">
    <name type="scientific">Petrolisthes cinctipes</name>
    <name type="common">Flat porcelain crab</name>
    <dbReference type="NCBI Taxonomy" id="88211"/>
    <lineage>
        <taxon>Eukaryota</taxon>
        <taxon>Metazoa</taxon>
        <taxon>Ecdysozoa</taxon>
        <taxon>Arthropoda</taxon>
        <taxon>Crustacea</taxon>
        <taxon>Multicrustacea</taxon>
        <taxon>Malacostraca</taxon>
        <taxon>Eumalacostraca</taxon>
        <taxon>Eucarida</taxon>
        <taxon>Decapoda</taxon>
        <taxon>Pleocyemata</taxon>
        <taxon>Anomura</taxon>
        <taxon>Galatheoidea</taxon>
        <taxon>Porcellanidae</taxon>
        <taxon>Petrolisthes</taxon>
    </lineage>
</organism>
<dbReference type="PANTHER" id="PTHR46599">
    <property type="entry name" value="PIGGYBAC TRANSPOSABLE ELEMENT-DERIVED PROTEIN 4"/>
    <property type="match status" value="1"/>
</dbReference>
<protein>
    <recommendedName>
        <fullName evidence="1">PiggyBac transposable element-derived protein domain-containing protein</fullName>
    </recommendedName>
</protein>
<proteinExistence type="predicted"/>
<feature type="domain" description="PiggyBac transposable element-derived protein" evidence="1">
    <location>
        <begin position="4"/>
        <end position="127"/>
    </location>
</feature>
<dbReference type="InterPro" id="IPR029526">
    <property type="entry name" value="PGBD"/>
</dbReference>
<comment type="caution">
    <text evidence="2">The sequence shown here is derived from an EMBL/GenBank/DDBJ whole genome shotgun (WGS) entry which is preliminary data.</text>
</comment>
<dbReference type="Pfam" id="PF13843">
    <property type="entry name" value="DDE_Tnp_1_7"/>
    <property type="match status" value="1"/>
</dbReference>
<keyword evidence="3" id="KW-1185">Reference proteome</keyword>
<dbReference type="PANTHER" id="PTHR46599:SF6">
    <property type="entry name" value="DUAL SPECIFICITY PHOSPHATASE 26"/>
    <property type="match status" value="1"/>
</dbReference>
<gene>
    <name evidence="2" type="ORF">Pcinc_032472</name>
</gene>
<evidence type="ECO:0000313" key="2">
    <source>
        <dbReference type="EMBL" id="KAK3861560.1"/>
    </source>
</evidence>
<dbReference type="AlphaFoldDB" id="A0AAE1EUH1"/>
<reference evidence="2" key="1">
    <citation type="submission" date="2023-10" db="EMBL/GenBank/DDBJ databases">
        <title>Genome assemblies of two species of porcelain crab, Petrolisthes cinctipes and Petrolisthes manimaculis (Anomura: Porcellanidae).</title>
        <authorList>
            <person name="Angst P."/>
        </authorList>
    </citation>
    <scope>NUCLEOTIDE SEQUENCE</scope>
    <source>
        <strain evidence="2">PB745_01</strain>
        <tissue evidence="2">Gill</tissue>
    </source>
</reference>
<evidence type="ECO:0000259" key="1">
    <source>
        <dbReference type="Pfam" id="PF13843"/>
    </source>
</evidence>
<sequence>MWSPLDGAPMYRSTMSKERFAFLLRALRFDDRSTRQERVKEDRLAPIRPLWNEVVKKCQECYEPGPHLTVDEQLLAFRGRCAFRMYIPNKPAKYGLKIVMMCDVDSHYMCNAIPYLGKGTVELSKDKTLGEVLTTEVTGVVAG</sequence>
<accession>A0AAE1EUH1</accession>